<evidence type="ECO:0000313" key="1">
    <source>
        <dbReference type="EMBL" id="CAA9323137.1"/>
    </source>
</evidence>
<proteinExistence type="predicted"/>
<dbReference type="AlphaFoldDB" id="A0A6J4L9W2"/>
<reference evidence="1" key="1">
    <citation type="submission" date="2020-02" db="EMBL/GenBank/DDBJ databases">
        <authorList>
            <person name="Meier V. D."/>
        </authorList>
    </citation>
    <scope>NUCLEOTIDE SEQUENCE</scope>
    <source>
        <strain evidence="1">AVDCRST_MAG84</strain>
    </source>
</reference>
<gene>
    <name evidence="1" type="ORF">AVDCRST_MAG84-1484</name>
</gene>
<accession>A0A6J4L9W2</accession>
<organism evidence="1">
    <name type="scientific">uncultured Microcoleus sp</name>
    <dbReference type="NCBI Taxonomy" id="259945"/>
    <lineage>
        <taxon>Bacteria</taxon>
        <taxon>Bacillati</taxon>
        <taxon>Cyanobacteriota</taxon>
        <taxon>Cyanophyceae</taxon>
        <taxon>Oscillatoriophycideae</taxon>
        <taxon>Oscillatoriales</taxon>
        <taxon>Microcoleaceae</taxon>
        <taxon>Microcoleus</taxon>
        <taxon>environmental samples</taxon>
    </lineage>
</organism>
<dbReference type="EMBL" id="CADCTZ010000230">
    <property type="protein sequence ID" value="CAA9323137.1"/>
    <property type="molecule type" value="Genomic_DNA"/>
</dbReference>
<name>A0A6J4L9W2_9CYAN</name>
<protein>
    <submittedName>
        <fullName evidence="1">Uncharacterized protein</fullName>
    </submittedName>
</protein>
<sequence>MLPLLLNLRDLGRLYKIAGSCLQVHKSPSTINFRYFLA</sequence>